<gene>
    <name evidence="1" type="ORF">PRAG_00058</name>
</gene>
<evidence type="ECO:0000313" key="2">
    <source>
        <dbReference type="Proteomes" id="UP000201670"/>
    </source>
</evidence>
<protein>
    <recommendedName>
        <fullName evidence="3">DUF1583 domain-containing protein</fullName>
    </recommendedName>
</protein>
<name>R9S6V8_9CAUD</name>
<evidence type="ECO:0000313" key="1">
    <source>
        <dbReference type="EMBL" id="AGN12000.1"/>
    </source>
</evidence>
<dbReference type="GeneID" id="15956739"/>
<reference evidence="1 2" key="1">
    <citation type="submission" date="2010-10" db="EMBL/GenBank/DDBJ databases">
        <title>The Genome Sequence of Prochlorococcus phage P-SSM3.</title>
        <authorList>
            <consortium name="The Broad Institute Genome Sequencing Platform"/>
            <person name="Henn M.R."/>
            <person name="Sullivan M.S."/>
            <person name="Osburne M.S."/>
            <person name="Levin J."/>
            <person name="Malboeuf C."/>
            <person name="Casali M."/>
            <person name="Russ C."/>
            <person name="Lennon N."/>
            <person name="Chapman S.B."/>
            <person name="Erlich R."/>
            <person name="Young S.K."/>
            <person name="Yandava C."/>
            <person name="Zeng Q."/>
            <person name="Alvarado L."/>
            <person name="Anderson S."/>
            <person name="Berlin A."/>
            <person name="Chen Z."/>
            <person name="Freedman E."/>
            <person name="Gellesch M."/>
            <person name="Goldberg J."/>
            <person name="Green L."/>
            <person name="Griggs A."/>
            <person name="Gujja S."/>
            <person name="Heilman E.R."/>
            <person name="Heiman D."/>
            <person name="Hollinger A."/>
            <person name="Howarth C."/>
            <person name="Larson L."/>
            <person name="Mehta T."/>
            <person name="Pearson M."/>
            <person name="Roberts A."/>
            <person name="Ryan E."/>
            <person name="Saif S."/>
            <person name="Shea T."/>
            <person name="Shenoy N."/>
            <person name="Sisk P."/>
            <person name="Stolte C."/>
            <person name="Sykes S."/>
            <person name="White J."/>
            <person name="Yu Q."/>
            <person name="Coleman M.L."/>
            <person name="Huang K.H."/>
            <person name="Weigele P.R."/>
            <person name="DeFrancesco A.S."/>
            <person name="Kern S.E."/>
            <person name="Thompson L.R."/>
            <person name="Fu R."/>
            <person name="Hombeck B."/>
            <person name="Chisholm S.W."/>
            <person name="Haas B."/>
            <person name="Nusbaum C."/>
            <person name="Birren B."/>
        </authorList>
    </citation>
    <scope>NUCLEOTIDE SEQUENCE [LARGE SCALE GENOMIC DNA]</scope>
    <source>
        <strain evidence="1 2">P-SSM3</strain>
    </source>
</reference>
<organism evidence="1 2">
    <name type="scientific">Prochlorococcus phage P-SSM3</name>
    <dbReference type="NCBI Taxonomy" id="536453"/>
    <lineage>
        <taxon>Viruses</taxon>
        <taxon>Duplodnaviria</taxon>
        <taxon>Heunggongvirae</taxon>
        <taxon>Uroviricota</taxon>
        <taxon>Caudoviricetes</taxon>
        <taxon>Pantevenvirales</taxon>
        <taxon>Kyanoviridae</taxon>
        <taxon>Ronodorvirus</taxon>
        <taxon>Ronodorvirus pssm3</taxon>
    </lineage>
</organism>
<dbReference type="KEGG" id="vg:15956739"/>
<dbReference type="Proteomes" id="UP000201670">
    <property type="component" value="Segment"/>
</dbReference>
<keyword evidence="2" id="KW-1185">Reference proteome</keyword>
<dbReference type="RefSeq" id="YP_008129989.1">
    <property type="nucleotide sequence ID" value="NC_021559.1"/>
</dbReference>
<proteinExistence type="predicted"/>
<evidence type="ECO:0008006" key="3">
    <source>
        <dbReference type="Google" id="ProtNLM"/>
    </source>
</evidence>
<accession>R9S6V8</accession>
<dbReference type="EMBL" id="HQ337021">
    <property type="protein sequence ID" value="AGN12000.1"/>
    <property type="molecule type" value="Genomic_DNA"/>
</dbReference>
<sequence length="79" mass="9236">MRSNYLNLKPNNYQGETELITLELPSHQVSGIMRYVIPIAEQKNTNAERILVDLFKECAYTLSESNKSYERKSRKNAKR</sequence>